<dbReference type="PANTHER" id="PTHR32552:SF68">
    <property type="entry name" value="FERRICHROME OUTER MEMBRANE TRANSPORTER_PHAGE RECEPTOR"/>
    <property type="match status" value="1"/>
</dbReference>
<dbReference type="PROSITE" id="PS52016">
    <property type="entry name" value="TONB_DEPENDENT_REC_3"/>
    <property type="match status" value="1"/>
</dbReference>
<dbReference type="Gene3D" id="2.40.170.20">
    <property type="entry name" value="TonB-dependent receptor, beta-barrel domain"/>
    <property type="match status" value="1"/>
</dbReference>
<keyword evidence="10 15" id="KW-0798">TonB box</keyword>
<evidence type="ECO:0000256" key="1">
    <source>
        <dbReference type="ARBA" id="ARBA00004571"/>
    </source>
</evidence>
<evidence type="ECO:0000256" key="4">
    <source>
        <dbReference type="ARBA" id="ARBA00022452"/>
    </source>
</evidence>
<proteinExistence type="inferred from homology"/>
<feature type="signal peptide" evidence="16">
    <location>
        <begin position="1"/>
        <end position="22"/>
    </location>
</feature>
<keyword evidence="8" id="KW-0408">Iron</keyword>
<evidence type="ECO:0000256" key="7">
    <source>
        <dbReference type="ARBA" id="ARBA00022729"/>
    </source>
</evidence>
<dbReference type="CDD" id="cd01347">
    <property type="entry name" value="ligand_gated_channel"/>
    <property type="match status" value="1"/>
</dbReference>
<keyword evidence="5" id="KW-0410">Iron transport</keyword>
<protein>
    <submittedName>
        <fullName evidence="19">TonB-dependent siderophore receptor</fullName>
    </submittedName>
</protein>
<keyword evidence="20" id="KW-1185">Reference proteome</keyword>
<keyword evidence="11 14" id="KW-0472">Membrane</keyword>
<evidence type="ECO:0000256" key="6">
    <source>
        <dbReference type="ARBA" id="ARBA00022692"/>
    </source>
</evidence>
<dbReference type="Proteomes" id="UP000282060">
    <property type="component" value="Unassembled WGS sequence"/>
</dbReference>
<dbReference type="InterPro" id="IPR010105">
    <property type="entry name" value="TonB_sidphr_rcpt"/>
</dbReference>
<dbReference type="Pfam" id="PF00593">
    <property type="entry name" value="TonB_dep_Rec_b-barrel"/>
    <property type="match status" value="1"/>
</dbReference>
<gene>
    <name evidence="19" type="ORF">EKG39_22000</name>
</gene>
<dbReference type="GO" id="GO:0009279">
    <property type="term" value="C:cell outer membrane"/>
    <property type="evidence" value="ECO:0007669"/>
    <property type="project" value="UniProtKB-SubCell"/>
</dbReference>
<evidence type="ECO:0000256" key="12">
    <source>
        <dbReference type="ARBA" id="ARBA00023170"/>
    </source>
</evidence>
<evidence type="ECO:0000313" key="20">
    <source>
        <dbReference type="Proteomes" id="UP000282060"/>
    </source>
</evidence>
<sequence length="697" mass="77862">MHPSNSAALMAFSALTSSSVYAHDHHDEIEVISVMGTKHVQASNSSAMKMDMSQLETPGSISVYNKELIEAQGAATLGQVLKNDASVSTGNVRRGRERFYMRGFVLEPDQSYLRDGQFHLSRYSQPIELYERIEVLKGPSALLYGKSTPGGMVNLVTKRAQQEEFHFNFQQEFGSFGYNKSLLDVGGALNKSGSVRARSILSKSSDDGWREYKDGTKATEERFVGALMLEADLSGDTVLSVNYDRTEDEGGIDMGPQHIRNEKSGKYELAGKRDYIWDMPWSSRDSSVENMGFTLNSYLNDDWTISAGFNRQRHQRQTTESLYGKVQGIDLGAGEYALRGRDTYEQFDVATGFFDFKGEFYTGDVHHRMLIGSSVVDYQKSGMQKKLKIAGKVNINDAIVIGKPEELDYRNGSALKQTHRKTYGVYIQDLIEFNDSWHLLAGVRLDREETSEASHNNILPKLAVMYHPTQNTTLYSTYSESFEPKDPVSNTEDTNYGKKLDAERGESFEVGAKGEFLDGSLYVSAAVFDIEKNNKAVTDKSGDKPITTQSGKVRHQGVELSLEGQLSDNLSVLTSMMYLDGKIVSDPIYAGKRSKDTPKFSASTWFNYRVTENTQLSIGAVYVGERFGDTPNYFKKDAYVKVDMGLSHTIKFASEQQGIISINIDNLFDEDYLRGGCNNSAMFGSARSVKASFQYKF</sequence>
<feature type="domain" description="TonB-dependent receptor plug" evidence="18">
    <location>
        <begin position="54"/>
        <end position="151"/>
    </location>
</feature>
<dbReference type="InterPro" id="IPR037066">
    <property type="entry name" value="Plug_dom_sf"/>
</dbReference>
<evidence type="ECO:0000259" key="18">
    <source>
        <dbReference type="Pfam" id="PF07715"/>
    </source>
</evidence>
<name>A0A431VT71_9GAMM</name>
<evidence type="ECO:0000256" key="10">
    <source>
        <dbReference type="ARBA" id="ARBA00023077"/>
    </source>
</evidence>
<comment type="similarity">
    <text evidence="2 14 15">Belongs to the TonB-dependent receptor family.</text>
</comment>
<evidence type="ECO:0000256" key="3">
    <source>
        <dbReference type="ARBA" id="ARBA00022448"/>
    </source>
</evidence>
<dbReference type="GO" id="GO:0015891">
    <property type="term" value="P:siderophore transport"/>
    <property type="evidence" value="ECO:0007669"/>
    <property type="project" value="InterPro"/>
</dbReference>
<dbReference type="InterPro" id="IPR012910">
    <property type="entry name" value="Plug_dom"/>
</dbReference>
<keyword evidence="12 19" id="KW-0675">Receptor</keyword>
<evidence type="ECO:0000313" key="19">
    <source>
        <dbReference type="EMBL" id="RTR26303.1"/>
    </source>
</evidence>
<evidence type="ECO:0000256" key="2">
    <source>
        <dbReference type="ARBA" id="ARBA00009810"/>
    </source>
</evidence>
<dbReference type="InterPro" id="IPR036942">
    <property type="entry name" value="Beta-barrel_TonB_sf"/>
</dbReference>
<organism evidence="19 20">
    <name type="scientific">Shewanella atlantica</name>
    <dbReference type="NCBI Taxonomy" id="271099"/>
    <lineage>
        <taxon>Bacteria</taxon>
        <taxon>Pseudomonadati</taxon>
        <taxon>Pseudomonadota</taxon>
        <taxon>Gammaproteobacteria</taxon>
        <taxon>Alteromonadales</taxon>
        <taxon>Shewanellaceae</taxon>
        <taxon>Shewanella</taxon>
    </lineage>
</organism>
<evidence type="ECO:0000256" key="5">
    <source>
        <dbReference type="ARBA" id="ARBA00022496"/>
    </source>
</evidence>
<keyword evidence="7 16" id="KW-0732">Signal</keyword>
<accession>A0A431VT71</accession>
<dbReference type="OrthoDB" id="127311at2"/>
<dbReference type="Pfam" id="PF07715">
    <property type="entry name" value="Plug"/>
    <property type="match status" value="1"/>
</dbReference>
<dbReference type="PANTHER" id="PTHR32552">
    <property type="entry name" value="FERRICHROME IRON RECEPTOR-RELATED"/>
    <property type="match status" value="1"/>
</dbReference>
<keyword evidence="6 14" id="KW-0812">Transmembrane</keyword>
<evidence type="ECO:0000256" key="14">
    <source>
        <dbReference type="PROSITE-ProRule" id="PRU01360"/>
    </source>
</evidence>
<dbReference type="AlphaFoldDB" id="A0A431VT71"/>
<evidence type="ECO:0000259" key="17">
    <source>
        <dbReference type="Pfam" id="PF00593"/>
    </source>
</evidence>
<evidence type="ECO:0000256" key="15">
    <source>
        <dbReference type="RuleBase" id="RU003357"/>
    </source>
</evidence>
<evidence type="ECO:0000256" key="11">
    <source>
        <dbReference type="ARBA" id="ARBA00023136"/>
    </source>
</evidence>
<evidence type="ECO:0000256" key="9">
    <source>
        <dbReference type="ARBA" id="ARBA00023065"/>
    </source>
</evidence>
<evidence type="ECO:0000256" key="8">
    <source>
        <dbReference type="ARBA" id="ARBA00023004"/>
    </source>
</evidence>
<comment type="caution">
    <text evidence="19">The sequence shown here is derived from an EMBL/GenBank/DDBJ whole genome shotgun (WGS) entry which is preliminary data.</text>
</comment>
<feature type="domain" description="TonB-dependent receptor-like beta-barrel" evidence="17">
    <location>
        <begin position="232"/>
        <end position="667"/>
    </location>
</feature>
<feature type="chain" id="PRO_5019158981" evidence="16">
    <location>
        <begin position="23"/>
        <end position="697"/>
    </location>
</feature>
<dbReference type="InterPro" id="IPR000531">
    <property type="entry name" value="Beta-barrel_TonB"/>
</dbReference>
<dbReference type="InterPro" id="IPR039426">
    <property type="entry name" value="TonB-dep_rcpt-like"/>
</dbReference>
<comment type="subcellular location">
    <subcellularLocation>
        <location evidence="1 14">Cell outer membrane</location>
        <topology evidence="1 14">Multi-pass membrane protein</topology>
    </subcellularLocation>
</comment>
<evidence type="ECO:0000256" key="13">
    <source>
        <dbReference type="ARBA" id="ARBA00023237"/>
    </source>
</evidence>
<dbReference type="Gene3D" id="2.170.130.10">
    <property type="entry name" value="TonB-dependent receptor, plug domain"/>
    <property type="match status" value="1"/>
</dbReference>
<dbReference type="EMBL" id="RXNV01000022">
    <property type="protein sequence ID" value="RTR26303.1"/>
    <property type="molecule type" value="Genomic_DNA"/>
</dbReference>
<keyword evidence="3 14" id="KW-0813">Transport</keyword>
<reference evidence="19 20" key="1">
    <citation type="submission" date="2018-12" db="EMBL/GenBank/DDBJ databases">
        <authorList>
            <person name="Yu L."/>
        </authorList>
    </citation>
    <scope>NUCLEOTIDE SEQUENCE [LARGE SCALE GENOMIC DNA]</scope>
    <source>
        <strain evidence="19 20">HAW-EB5</strain>
    </source>
</reference>
<dbReference type="NCBIfam" id="TIGR01783">
    <property type="entry name" value="TonB-siderophor"/>
    <property type="match status" value="1"/>
</dbReference>
<evidence type="ECO:0000256" key="16">
    <source>
        <dbReference type="SAM" id="SignalP"/>
    </source>
</evidence>
<dbReference type="RefSeq" id="WP_126508132.1">
    <property type="nucleotide sequence ID" value="NZ_RXNV01000022.1"/>
</dbReference>
<dbReference type="SUPFAM" id="SSF56935">
    <property type="entry name" value="Porins"/>
    <property type="match status" value="1"/>
</dbReference>
<dbReference type="GO" id="GO:0038023">
    <property type="term" value="F:signaling receptor activity"/>
    <property type="evidence" value="ECO:0007669"/>
    <property type="project" value="InterPro"/>
</dbReference>
<keyword evidence="4 14" id="KW-1134">Transmembrane beta strand</keyword>
<keyword evidence="9" id="KW-0406">Ion transport</keyword>
<dbReference type="GO" id="GO:0015344">
    <property type="term" value="F:siderophore uptake transmembrane transporter activity"/>
    <property type="evidence" value="ECO:0007669"/>
    <property type="project" value="TreeGrafter"/>
</dbReference>
<keyword evidence="13 14" id="KW-0998">Cell outer membrane</keyword>